<feature type="binding site" evidence="2">
    <location>
        <position position="369"/>
    </location>
    <ligand>
        <name>Mn(2+)</name>
        <dbReference type="ChEBI" id="CHEBI:29035"/>
        <label>2</label>
    </ligand>
</feature>
<gene>
    <name evidence="4" type="ORF">JonanDRAFT_1272</name>
</gene>
<dbReference type="InterPro" id="IPR002933">
    <property type="entry name" value="Peptidase_M20"/>
</dbReference>
<evidence type="ECO:0000313" key="5">
    <source>
        <dbReference type="Proteomes" id="UP000003806"/>
    </source>
</evidence>
<dbReference type="GO" id="GO:0050118">
    <property type="term" value="F:N-acetyldiaminopimelate deacetylase activity"/>
    <property type="evidence" value="ECO:0007669"/>
    <property type="project" value="UniProtKB-ARBA"/>
</dbReference>
<dbReference type="EMBL" id="CM001376">
    <property type="protein sequence ID" value="EHM13638.1"/>
    <property type="molecule type" value="Genomic_DNA"/>
</dbReference>
<dbReference type="Pfam" id="PF07687">
    <property type="entry name" value="M20_dimer"/>
    <property type="match status" value="1"/>
</dbReference>
<dbReference type="STRING" id="885272.JonanDRAFT_1272"/>
<organism evidence="4 5">
    <name type="scientific">Jonquetella anthropi DSM 22815</name>
    <dbReference type="NCBI Taxonomy" id="885272"/>
    <lineage>
        <taxon>Bacteria</taxon>
        <taxon>Thermotogati</taxon>
        <taxon>Synergistota</taxon>
        <taxon>Synergistia</taxon>
        <taxon>Synergistales</taxon>
        <taxon>Dethiosulfovibrionaceae</taxon>
        <taxon>Jonquetella</taxon>
    </lineage>
</organism>
<keyword evidence="2" id="KW-0479">Metal-binding</keyword>
<dbReference type="AlphaFoldDB" id="H0UM62"/>
<comment type="cofactor">
    <cofactor evidence="2">
        <name>Mn(2+)</name>
        <dbReference type="ChEBI" id="CHEBI:29035"/>
    </cofactor>
    <text evidence="2">The Mn(2+) ion enhances activity.</text>
</comment>
<feature type="binding site" evidence="2">
    <location>
        <position position="106"/>
    </location>
    <ligand>
        <name>Mn(2+)</name>
        <dbReference type="ChEBI" id="CHEBI:29035"/>
        <label>2</label>
    </ligand>
</feature>
<dbReference type="eggNOG" id="COG1473">
    <property type="taxonomic scope" value="Bacteria"/>
</dbReference>
<evidence type="ECO:0000256" key="1">
    <source>
        <dbReference type="ARBA" id="ARBA00022801"/>
    </source>
</evidence>
<dbReference type="GO" id="GO:0019877">
    <property type="term" value="P:diaminopimelate biosynthetic process"/>
    <property type="evidence" value="ECO:0007669"/>
    <property type="project" value="UniProtKB-ARBA"/>
</dbReference>
<dbReference type="SUPFAM" id="SSF55031">
    <property type="entry name" value="Bacterial exopeptidase dimerisation domain"/>
    <property type="match status" value="1"/>
</dbReference>
<feature type="binding site" evidence="2">
    <location>
        <position position="168"/>
    </location>
    <ligand>
        <name>Mn(2+)</name>
        <dbReference type="ChEBI" id="CHEBI:29035"/>
        <label>2</label>
    </ligand>
</feature>
<sequence length="403" mass="42388">MRDFFVGGANDASSVLMEHYRHLHAHPELSYHEEETARYVAQVLGRLNLDEIKTGVGGHGVTALLAGQSGGPVIGLRADMDALSITETTGCPFASQNPGVMHACGHDGHTAILLTVAQILAAHRDKLPGTVKFLFQPSEECTPLGGSQLMIRDGALENPHVDAILGLHLWPTLPCGSIGLQAGAVSAASDHLNITVLGKSCHASMPDGGIDAIVAASNVVMALQTVVSRNVPPAQAAVVTIGTMSGGTRYNILADRVEMEGTVRSFDEGVHDHLPGWIVRTAENAAKALGATAQVKYERGYPPTVNDRRLVELLEPVASDVTGGKLLTGLPVPPTGEDFAFFAKARPSAFAWLGCRPDGVSPEDMPPLHNSSFLPASDSLKLGVLYTCHAALALMSAPKEVFA</sequence>
<feature type="binding site" evidence="2">
    <location>
        <position position="104"/>
    </location>
    <ligand>
        <name>Mn(2+)</name>
        <dbReference type="ChEBI" id="CHEBI:29035"/>
        <label>2</label>
    </ligand>
</feature>
<reference evidence="4 5" key="1">
    <citation type="submission" date="2011-11" db="EMBL/GenBank/DDBJ databases">
        <title>The Noncontiguous Finished genome of Jonquetella anthropi DSM 22815.</title>
        <authorList>
            <consortium name="US DOE Joint Genome Institute (JGI-PGF)"/>
            <person name="Lucas S."/>
            <person name="Copeland A."/>
            <person name="Lapidus A."/>
            <person name="Glavina del Rio T."/>
            <person name="Dalin E."/>
            <person name="Tice H."/>
            <person name="Bruce D."/>
            <person name="Goodwin L."/>
            <person name="Pitluck S."/>
            <person name="Peters L."/>
            <person name="Mikhailova N."/>
            <person name="Held B."/>
            <person name="Kyrpides N."/>
            <person name="Mavromatis K."/>
            <person name="Ivanova N."/>
            <person name="Markowitz V."/>
            <person name="Cheng J.-F."/>
            <person name="Hugenholtz P."/>
            <person name="Woyke T."/>
            <person name="Wu D."/>
            <person name="Gronow S."/>
            <person name="Wellnitz S."/>
            <person name="Brambilla E."/>
            <person name="Klenk H.-P."/>
            <person name="Eisen J.A."/>
        </authorList>
    </citation>
    <scope>NUCLEOTIDE SEQUENCE [LARGE SCALE GENOMIC DNA]</scope>
    <source>
        <strain evidence="4 5">DSM 22815</strain>
    </source>
</reference>
<name>H0UM62_9BACT</name>
<dbReference type="PANTHER" id="PTHR11014">
    <property type="entry name" value="PEPTIDASE M20 FAMILY MEMBER"/>
    <property type="match status" value="1"/>
</dbReference>
<evidence type="ECO:0000313" key="4">
    <source>
        <dbReference type="EMBL" id="EHM13638.1"/>
    </source>
</evidence>
<keyword evidence="1 4" id="KW-0378">Hydrolase</keyword>
<evidence type="ECO:0000256" key="2">
    <source>
        <dbReference type="PIRSR" id="PIRSR005962-1"/>
    </source>
</evidence>
<dbReference type="InterPro" id="IPR017439">
    <property type="entry name" value="Amidohydrolase"/>
</dbReference>
<keyword evidence="5" id="KW-1185">Reference proteome</keyword>
<dbReference type="RefSeq" id="WP_008523227.1">
    <property type="nucleotide sequence ID" value="NZ_CM001376.1"/>
</dbReference>
<dbReference type="PIRSF" id="PIRSF005962">
    <property type="entry name" value="Pept_M20D_amidohydro"/>
    <property type="match status" value="1"/>
</dbReference>
<evidence type="ECO:0000259" key="3">
    <source>
        <dbReference type="Pfam" id="PF07687"/>
    </source>
</evidence>
<feature type="binding site" evidence="2">
    <location>
        <position position="140"/>
    </location>
    <ligand>
        <name>Mn(2+)</name>
        <dbReference type="ChEBI" id="CHEBI:29035"/>
        <label>2</label>
    </ligand>
</feature>
<dbReference type="NCBIfam" id="TIGR01891">
    <property type="entry name" value="amidohydrolases"/>
    <property type="match status" value="1"/>
</dbReference>
<proteinExistence type="predicted"/>
<dbReference type="FunFam" id="3.30.70.360:FF:000001">
    <property type="entry name" value="N-acetyldiaminopimelate deacetylase"/>
    <property type="match status" value="1"/>
</dbReference>
<dbReference type="InterPro" id="IPR011650">
    <property type="entry name" value="Peptidase_M20_dimer"/>
</dbReference>
<feature type="domain" description="Peptidase M20 dimerisation" evidence="3">
    <location>
        <begin position="192"/>
        <end position="268"/>
    </location>
</feature>
<dbReference type="Gene3D" id="3.40.630.10">
    <property type="entry name" value="Zn peptidases"/>
    <property type="match status" value="1"/>
</dbReference>
<dbReference type="HOGENOM" id="CLU_023257_0_1_0"/>
<keyword evidence="2" id="KW-0464">Manganese</keyword>
<dbReference type="PANTHER" id="PTHR11014:SF63">
    <property type="entry name" value="METALLOPEPTIDASE, PUTATIVE (AFU_ORTHOLOGUE AFUA_6G09600)-RELATED"/>
    <property type="match status" value="1"/>
</dbReference>
<dbReference type="SUPFAM" id="SSF53187">
    <property type="entry name" value="Zn-dependent exopeptidases"/>
    <property type="match status" value="1"/>
</dbReference>
<dbReference type="Proteomes" id="UP000003806">
    <property type="component" value="Chromosome"/>
</dbReference>
<dbReference type="Pfam" id="PF01546">
    <property type="entry name" value="Peptidase_M20"/>
    <property type="match status" value="1"/>
</dbReference>
<dbReference type="Gene3D" id="3.30.70.360">
    <property type="match status" value="1"/>
</dbReference>
<protein>
    <submittedName>
        <fullName evidence="4">Amidohydrolase</fullName>
    </submittedName>
</protein>
<accession>H0UM62</accession>
<dbReference type="InterPro" id="IPR036264">
    <property type="entry name" value="Bact_exopeptidase_dim_dom"/>
</dbReference>
<dbReference type="GO" id="GO:0046872">
    <property type="term" value="F:metal ion binding"/>
    <property type="evidence" value="ECO:0007669"/>
    <property type="project" value="UniProtKB-KW"/>
</dbReference>